<feature type="active site" description="Nucleophile" evidence="7">
    <location>
        <position position="231"/>
    </location>
</feature>
<dbReference type="RefSeq" id="WP_197661654.1">
    <property type="nucleotide sequence ID" value="NZ_JAEAGR010000011.1"/>
</dbReference>
<dbReference type="InterPro" id="IPR049560">
    <property type="entry name" value="MeTrfase_RsmB-F_NOP2_cat"/>
</dbReference>
<keyword evidence="2" id="KW-0963">Cytoplasm</keyword>
<comment type="caution">
    <text evidence="7">Lacks conserved residue(s) required for the propagation of feature annotation.</text>
</comment>
<dbReference type="EMBL" id="JAEAGR010000011">
    <property type="protein sequence ID" value="MBH1941439.1"/>
    <property type="molecule type" value="Genomic_DNA"/>
</dbReference>
<comment type="caution">
    <text evidence="9">The sequence shown here is derived from an EMBL/GenBank/DDBJ whole genome shotgun (WGS) entry which is preliminary data.</text>
</comment>
<proteinExistence type="inferred from homology"/>
<evidence type="ECO:0000256" key="3">
    <source>
        <dbReference type="ARBA" id="ARBA00022603"/>
    </source>
</evidence>
<dbReference type="Gene3D" id="3.30.70.1170">
    <property type="entry name" value="Sun protein, domain 3"/>
    <property type="match status" value="1"/>
</dbReference>
<evidence type="ECO:0000313" key="9">
    <source>
        <dbReference type="EMBL" id="MBH1941439.1"/>
    </source>
</evidence>
<dbReference type="GO" id="GO:0008173">
    <property type="term" value="F:RNA methyltransferase activity"/>
    <property type="evidence" value="ECO:0007669"/>
    <property type="project" value="InterPro"/>
</dbReference>
<sequence>MNLPKLFEDRMRNLLGDEYEEYLSCYHKPHFGGLRVNTLKLTPEEFEDICPFSIQRIPWIQNGYYYDTDMQPAKHPYYYAGLYYIQEPSAMTPASLLPIEKGDKVLDICAAPGGKSTELGARLGGEGLLVSNDISNSRAKALLKNIELFGIRNALVLSEAPNKLYDYFPEYFDKILIDAPCSGEGMFRKSPAIMKNWEQYGVEYYNKLQKEIIHFAARMLKPGGYMLYSTCTFSPEENEGTISYLLEEFPEFRVVNAIPDEATCKKLNISYDGFDYGKPEWVNGKNELKNCIRLWPHRIDGEGHFIALLKKDGVYNGKTTASDADDRNIQMKSYKQTGSKKSDNMMLSEEAIEFLDDIKLTNLMFDPSTNPLKNYAVHNEKVHLMPAGLPDIKGLRILRQGLLLGEMKKQRFEPSQALGSSLRKNEYDKIINLDSKDMEAIKYLKCESLNLNEDYKDGWYLICVDGYSLGWAKLTKGNFKNKYLPGWRWV</sequence>
<keyword evidence="10" id="KW-1185">Reference proteome</keyword>
<dbReference type="InterPro" id="IPR023267">
    <property type="entry name" value="RCMT"/>
</dbReference>
<dbReference type="GO" id="GO:0001510">
    <property type="term" value="P:RNA methylation"/>
    <property type="evidence" value="ECO:0007669"/>
    <property type="project" value="InterPro"/>
</dbReference>
<dbReference type="PROSITE" id="PS51686">
    <property type="entry name" value="SAM_MT_RSMB_NOP"/>
    <property type="match status" value="1"/>
</dbReference>
<dbReference type="Gene3D" id="2.30.130.60">
    <property type="match status" value="1"/>
</dbReference>
<name>A0A8J7GZR3_9FIRM</name>
<dbReference type="InterPro" id="IPR018314">
    <property type="entry name" value="RsmB/NOL1/NOP2-like_CS"/>
</dbReference>
<keyword evidence="6 7" id="KW-0694">RNA-binding</keyword>
<feature type="domain" description="SAM-dependent MTase RsmB/NOP-type" evidence="8">
    <location>
        <begin position="1"/>
        <end position="312"/>
    </location>
</feature>
<dbReference type="CDD" id="cd21147">
    <property type="entry name" value="RsmF_methylt_CTD1"/>
    <property type="match status" value="1"/>
</dbReference>
<feature type="binding site" evidence="7">
    <location>
        <position position="133"/>
    </location>
    <ligand>
        <name>S-adenosyl-L-methionine</name>
        <dbReference type="ChEBI" id="CHEBI:59789"/>
    </ligand>
</feature>
<evidence type="ECO:0000256" key="6">
    <source>
        <dbReference type="ARBA" id="ARBA00022884"/>
    </source>
</evidence>
<dbReference type="PANTHER" id="PTHR22807">
    <property type="entry name" value="NOP2 YEAST -RELATED NOL1/NOP2/FMU SUN DOMAIN-CONTAINING"/>
    <property type="match status" value="1"/>
</dbReference>
<accession>A0A8J7GZR3</accession>
<evidence type="ECO:0000256" key="7">
    <source>
        <dbReference type="PROSITE-ProRule" id="PRU01023"/>
    </source>
</evidence>
<keyword evidence="5 7" id="KW-0949">S-adenosyl-L-methionine</keyword>
<evidence type="ECO:0000256" key="2">
    <source>
        <dbReference type="ARBA" id="ARBA00022490"/>
    </source>
</evidence>
<protein>
    <submittedName>
        <fullName evidence="9">RsmB/NOP family class I SAM-dependent RNA methyltransferase</fullName>
    </submittedName>
</protein>
<dbReference type="AlphaFoldDB" id="A0A8J7GZR3"/>
<dbReference type="Gene3D" id="3.40.50.150">
    <property type="entry name" value="Vaccinia Virus protein VP39"/>
    <property type="match status" value="1"/>
</dbReference>
<dbReference type="InterPro" id="IPR031341">
    <property type="entry name" value="Methyltr_RsmF_N"/>
</dbReference>
<dbReference type="PRINTS" id="PR02008">
    <property type="entry name" value="RCMTFAMILY"/>
</dbReference>
<dbReference type="InterPro" id="IPR001678">
    <property type="entry name" value="MeTrfase_RsmB-F_NOP2_dom"/>
</dbReference>
<dbReference type="InterPro" id="IPR031340">
    <property type="entry name" value="RsmF_methylt_CI"/>
</dbReference>
<keyword evidence="3 7" id="KW-0489">Methyltransferase</keyword>
<dbReference type="PROSITE" id="PS01153">
    <property type="entry name" value="NOL1_NOP2_SUN"/>
    <property type="match status" value="1"/>
</dbReference>
<gene>
    <name evidence="9" type="ORF">I5677_11100</name>
</gene>
<evidence type="ECO:0000313" key="10">
    <source>
        <dbReference type="Proteomes" id="UP000623269"/>
    </source>
</evidence>
<dbReference type="PANTHER" id="PTHR22807:SF30">
    <property type="entry name" value="28S RRNA (CYTOSINE(4447)-C(5))-METHYLTRANSFERASE-RELATED"/>
    <property type="match status" value="1"/>
</dbReference>
<keyword evidence="4 7" id="KW-0808">Transferase</keyword>
<dbReference type="InterPro" id="IPR027391">
    <property type="entry name" value="Nol1_Nop2_Fmu_2"/>
</dbReference>
<evidence type="ECO:0000259" key="8">
    <source>
        <dbReference type="PROSITE" id="PS51686"/>
    </source>
</evidence>
<evidence type="ECO:0000256" key="1">
    <source>
        <dbReference type="ARBA" id="ARBA00007494"/>
    </source>
</evidence>
<dbReference type="CDD" id="cd02440">
    <property type="entry name" value="AdoMet_MTases"/>
    <property type="match status" value="1"/>
</dbReference>
<dbReference type="Pfam" id="PF17125">
    <property type="entry name" value="Methyltr_RsmF_N"/>
    <property type="match status" value="1"/>
</dbReference>
<feature type="binding site" evidence="7">
    <location>
        <begin position="109"/>
        <end position="115"/>
    </location>
    <ligand>
        <name>S-adenosyl-L-methionine</name>
        <dbReference type="ChEBI" id="CHEBI:59789"/>
    </ligand>
</feature>
<dbReference type="GO" id="GO:0003723">
    <property type="term" value="F:RNA binding"/>
    <property type="evidence" value="ECO:0007669"/>
    <property type="project" value="UniProtKB-UniRule"/>
</dbReference>
<dbReference type="Proteomes" id="UP000623269">
    <property type="component" value="Unassembled WGS sequence"/>
</dbReference>
<evidence type="ECO:0000256" key="4">
    <source>
        <dbReference type="ARBA" id="ARBA00022679"/>
    </source>
</evidence>
<dbReference type="Pfam" id="PF13636">
    <property type="entry name" value="Methyltranf_PUA"/>
    <property type="match status" value="1"/>
</dbReference>
<dbReference type="Pfam" id="PF17126">
    <property type="entry name" value="RsmF_methylt_CI"/>
    <property type="match status" value="1"/>
</dbReference>
<feature type="binding site" evidence="7">
    <location>
        <position position="178"/>
    </location>
    <ligand>
        <name>S-adenosyl-L-methionine</name>
        <dbReference type="ChEBI" id="CHEBI:59789"/>
    </ligand>
</feature>
<evidence type="ECO:0000256" key="5">
    <source>
        <dbReference type="ARBA" id="ARBA00022691"/>
    </source>
</evidence>
<dbReference type="Pfam" id="PF01189">
    <property type="entry name" value="Methyltr_RsmB-F"/>
    <property type="match status" value="1"/>
</dbReference>
<organism evidence="9 10">
    <name type="scientific">Mobilitalea sibirica</name>
    <dbReference type="NCBI Taxonomy" id="1462919"/>
    <lineage>
        <taxon>Bacteria</taxon>
        <taxon>Bacillati</taxon>
        <taxon>Bacillota</taxon>
        <taxon>Clostridia</taxon>
        <taxon>Lachnospirales</taxon>
        <taxon>Lachnospiraceae</taxon>
        <taxon>Mobilitalea</taxon>
    </lineage>
</organism>
<reference evidence="9" key="1">
    <citation type="submission" date="2020-12" db="EMBL/GenBank/DDBJ databases">
        <title>M. sibirica DSM 26468T genome.</title>
        <authorList>
            <person name="Thieme N."/>
            <person name="Rettenmaier R."/>
            <person name="Zverlov V."/>
            <person name="Liebl W."/>
        </authorList>
    </citation>
    <scope>NUCLEOTIDE SEQUENCE</scope>
    <source>
        <strain evidence="9">DSM 26468</strain>
    </source>
</reference>
<dbReference type="InterPro" id="IPR029063">
    <property type="entry name" value="SAM-dependent_MTases_sf"/>
</dbReference>
<dbReference type="SUPFAM" id="SSF53335">
    <property type="entry name" value="S-adenosyl-L-methionine-dependent methyltransferases"/>
    <property type="match status" value="1"/>
</dbReference>
<comment type="similarity">
    <text evidence="1 7">Belongs to the class I-like SAM-binding methyltransferase superfamily. RsmB/NOP family.</text>
</comment>